<evidence type="ECO:0000256" key="11">
    <source>
        <dbReference type="ARBA" id="ARBA00025437"/>
    </source>
</evidence>
<evidence type="ECO:0000313" key="16">
    <source>
        <dbReference type="EMBL" id="WFD11511.1"/>
    </source>
</evidence>
<dbReference type="Proteomes" id="UP001222800">
    <property type="component" value="Chromosome"/>
</dbReference>
<evidence type="ECO:0000256" key="4">
    <source>
        <dbReference type="ARBA" id="ARBA00014409"/>
    </source>
</evidence>
<evidence type="ECO:0000256" key="2">
    <source>
        <dbReference type="ARBA" id="ARBA00007405"/>
    </source>
</evidence>
<evidence type="ECO:0000256" key="5">
    <source>
        <dbReference type="ARBA" id="ARBA00022628"/>
    </source>
</evidence>
<evidence type="ECO:0000256" key="10">
    <source>
        <dbReference type="ARBA" id="ARBA00023285"/>
    </source>
</evidence>
<gene>
    <name evidence="16" type="ORF">P4S50_05395</name>
</gene>
<evidence type="ECO:0000256" key="3">
    <source>
        <dbReference type="ARBA" id="ARBA00012274"/>
    </source>
</evidence>
<dbReference type="InterPro" id="IPR013344">
    <property type="entry name" value="RNR_NrdJ/NrdZ"/>
</dbReference>
<comment type="similarity">
    <text evidence="2 13">Belongs to the ribonucleoside diphosphate reductase class-2 family.</text>
</comment>
<evidence type="ECO:0000259" key="15">
    <source>
        <dbReference type="Pfam" id="PF08471"/>
    </source>
</evidence>
<keyword evidence="7 13" id="KW-0547">Nucleotide-binding</keyword>
<dbReference type="Pfam" id="PF08471">
    <property type="entry name" value="Ribonuc_red_2_N"/>
    <property type="match status" value="1"/>
</dbReference>
<sequence length="846" mass="95083">MNIKNLIKRYYTKALEKNKNLTVYDLFDWKTVEVKMFDYKTNNILFQEENLEFPVFYSQNACDIIASKYFRKTCVTNEYGYEKSLKEVVHRMVNFWTESALDEGLIDANNKNVFYDEVSYMLINQMFAPNSPQWFNTGLKLSYGIDKESEGHFYYDTEKEKVVKSKDAYTRTQGSACFILNIEDKLLGDKSITDQIVTETRLFKHGSGTGSNFSSIRAEGELLSGGGTSSGIMSFLKVFDANAGAIKSGGTTRRAAKMVIMDGDHPEIIDFIRWKSKEEDKVLALGKMGYDTDFNSEAYSTVSGQNSNNSIRITNKLMKKMIGKDNDESWELKGRVDSKVNKVISAKDLWDEINYSSWRCADPAIQFHDIINDWNTCPLGENGEKEEIKGSNPCSEYHFLDDTACNLASINIVKFYDSKTNKFDIDGYLHAISLIQLVLESTIHWGQFPTEDIARRSHLFRTTGLGIANTGSLHIMMGHAYDSDKARSIAASLVGIMTGQSYYVSSLMAKEVGSFSKYEINKKDMLKVIKNHAIAAGTIDSYYEGLGYTPIKVSHEILIDEKQENLSNTLKDVWQKAVEGGGEYGYRNAQVSVIAPTGTISLAMDCSTTSIEPFFAHVVYKKLVGGGYMEIINPYIPTTLEKLGYTKQQIEDIVNYVMKKETINENGYEYKKIMDGKIEGAPHIKEKHLPIFDTANKCGSGKRFISPMGHVKMVAALTPFVSGAISKTVNLPNEATVDDFKNVYKNAFELGVKCISLYRDGSKVSQPLNQSKRVKSEKLEDMTYNELLEYAKALKENNKQTSVEIDEKKNSTEYKKVTCSNCSSTSIIPNGTCFICRNCGTTTGCS</sequence>
<feature type="domain" description="Ribonucleotide reductase class II vitamin B12-dependent N-terminal" evidence="15">
    <location>
        <begin position="34"/>
        <end position="125"/>
    </location>
</feature>
<dbReference type="NCBIfam" id="TIGR02504">
    <property type="entry name" value="NrdJ_Z"/>
    <property type="match status" value="1"/>
</dbReference>
<dbReference type="InterPro" id="IPR000788">
    <property type="entry name" value="RNR_lg_C"/>
</dbReference>
<comment type="function">
    <text evidence="11 13">Catalyzes the reduction of ribonucleotides to deoxyribonucleotides. May function to provide a pool of deoxyribonucleotide precursors for DNA repair during oxygen limitation and/or for immediate growth after restoration of oxygen.</text>
</comment>
<accession>A0ABY8EF02</accession>
<comment type="catalytic activity">
    <reaction evidence="12 13">
        <text>a 2'-deoxyribonucleoside 5'-diphosphate + [thioredoxin]-disulfide + H2O = a ribonucleoside 5'-diphosphate + [thioredoxin]-dithiol</text>
        <dbReference type="Rhea" id="RHEA:23252"/>
        <dbReference type="Rhea" id="RHEA-COMP:10698"/>
        <dbReference type="Rhea" id="RHEA-COMP:10700"/>
        <dbReference type="ChEBI" id="CHEBI:15377"/>
        <dbReference type="ChEBI" id="CHEBI:29950"/>
        <dbReference type="ChEBI" id="CHEBI:50058"/>
        <dbReference type="ChEBI" id="CHEBI:57930"/>
        <dbReference type="ChEBI" id="CHEBI:73316"/>
        <dbReference type="EC" id="1.17.4.1"/>
    </reaction>
</comment>
<name>A0ABY8EF02_9FIRM</name>
<evidence type="ECO:0000256" key="13">
    <source>
        <dbReference type="RuleBase" id="RU364064"/>
    </source>
</evidence>
<dbReference type="Pfam" id="PF02867">
    <property type="entry name" value="Ribonuc_red_lgC"/>
    <property type="match status" value="1"/>
</dbReference>
<dbReference type="EC" id="1.17.4.1" evidence="3 13"/>
<dbReference type="Gene3D" id="3.20.70.20">
    <property type="match status" value="1"/>
</dbReference>
<dbReference type="InterPro" id="IPR013678">
    <property type="entry name" value="RNR_2_N"/>
</dbReference>
<evidence type="ECO:0000256" key="6">
    <source>
        <dbReference type="ARBA" id="ARBA00022634"/>
    </source>
</evidence>
<protein>
    <recommendedName>
        <fullName evidence="4 13">Vitamin B12-dependent ribonucleotide reductase</fullName>
        <ecNumber evidence="3 13">1.17.4.1</ecNumber>
    </recommendedName>
</protein>
<evidence type="ECO:0000256" key="9">
    <source>
        <dbReference type="ARBA" id="ARBA00023157"/>
    </source>
</evidence>
<keyword evidence="17" id="KW-1185">Reference proteome</keyword>
<evidence type="ECO:0000256" key="8">
    <source>
        <dbReference type="ARBA" id="ARBA00023002"/>
    </source>
</evidence>
<feature type="domain" description="Ribonucleotide reductase large subunit C-terminal" evidence="14">
    <location>
        <begin position="175"/>
        <end position="758"/>
    </location>
</feature>
<evidence type="ECO:0000259" key="14">
    <source>
        <dbReference type="Pfam" id="PF02867"/>
    </source>
</evidence>
<dbReference type="PANTHER" id="PTHR43371">
    <property type="entry name" value="VITAMIN B12-DEPENDENT RIBONUCLEOTIDE REDUCTASE"/>
    <property type="match status" value="1"/>
</dbReference>
<dbReference type="GO" id="GO:0004748">
    <property type="term" value="F:ribonucleoside-diphosphate reductase activity, thioredoxin disulfide as acceptor"/>
    <property type="evidence" value="ECO:0007669"/>
    <property type="project" value="UniProtKB-EC"/>
</dbReference>
<organism evidence="16 17">
    <name type="scientific">Tepidibacter hydrothermalis</name>
    <dbReference type="NCBI Taxonomy" id="3036126"/>
    <lineage>
        <taxon>Bacteria</taxon>
        <taxon>Bacillati</taxon>
        <taxon>Bacillota</taxon>
        <taxon>Clostridia</taxon>
        <taxon>Peptostreptococcales</taxon>
        <taxon>Peptostreptococcaceae</taxon>
        <taxon>Tepidibacter</taxon>
    </lineage>
</organism>
<dbReference type="SUPFAM" id="SSF51998">
    <property type="entry name" value="PFL-like glycyl radical enzymes"/>
    <property type="match status" value="1"/>
</dbReference>
<reference evidence="16 17" key="1">
    <citation type="submission" date="2023-03" db="EMBL/GenBank/DDBJ databases">
        <title>Complete genome sequence of Tepidibacter sp. SWIR-1, isolated from a deep-sea hydrothermal vent.</title>
        <authorList>
            <person name="Li X."/>
        </authorList>
    </citation>
    <scope>NUCLEOTIDE SEQUENCE [LARGE SCALE GENOMIC DNA]</scope>
    <source>
        <strain evidence="16 17">SWIR-1</strain>
    </source>
</reference>
<evidence type="ECO:0000256" key="1">
    <source>
        <dbReference type="ARBA" id="ARBA00001922"/>
    </source>
</evidence>
<dbReference type="PANTHER" id="PTHR43371:SF1">
    <property type="entry name" value="RIBONUCLEOSIDE-DIPHOSPHATE REDUCTASE"/>
    <property type="match status" value="1"/>
</dbReference>
<keyword evidence="10 13" id="KW-0170">Cobalt</keyword>
<keyword evidence="6 13" id="KW-0237">DNA synthesis</keyword>
<keyword evidence="9" id="KW-1015">Disulfide bond</keyword>
<dbReference type="CDD" id="cd02888">
    <property type="entry name" value="RNR_II_dimer"/>
    <property type="match status" value="1"/>
</dbReference>
<dbReference type="RefSeq" id="WP_277733589.1">
    <property type="nucleotide sequence ID" value="NZ_CP120733.1"/>
</dbReference>
<proteinExistence type="inferred from homology"/>
<keyword evidence="5 13" id="KW-0846">Cobalamin</keyword>
<evidence type="ECO:0000256" key="7">
    <source>
        <dbReference type="ARBA" id="ARBA00022741"/>
    </source>
</evidence>
<keyword evidence="8 13" id="KW-0560">Oxidoreductase</keyword>
<dbReference type="NCBIfam" id="NF005122">
    <property type="entry name" value="PRK06556.1"/>
    <property type="match status" value="1"/>
</dbReference>
<dbReference type="PRINTS" id="PR01183">
    <property type="entry name" value="RIBORDTASEM1"/>
</dbReference>
<evidence type="ECO:0000256" key="12">
    <source>
        <dbReference type="ARBA" id="ARBA00047754"/>
    </source>
</evidence>
<dbReference type="EMBL" id="CP120733">
    <property type="protein sequence ID" value="WFD11511.1"/>
    <property type="molecule type" value="Genomic_DNA"/>
</dbReference>
<comment type="cofactor">
    <cofactor evidence="1 13">
        <name>adenosylcob(III)alamin</name>
        <dbReference type="ChEBI" id="CHEBI:18408"/>
    </cofactor>
</comment>
<evidence type="ECO:0000313" key="17">
    <source>
        <dbReference type="Proteomes" id="UP001222800"/>
    </source>
</evidence>
<dbReference type="InterPro" id="IPR050862">
    <property type="entry name" value="RdRp_reductase_class-2"/>
</dbReference>